<evidence type="ECO:0000256" key="1">
    <source>
        <dbReference type="ARBA" id="ARBA00010641"/>
    </source>
</evidence>
<evidence type="ECO:0000259" key="6">
    <source>
        <dbReference type="Pfam" id="PF08281"/>
    </source>
</evidence>
<dbReference type="CDD" id="cd06171">
    <property type="entry name" value="Sigma70_r4"/>
    <property type="match status" value="1"/>
</dbReference>
<keyword evidence="4" id="KW-0804">Transcription</keyword>
<dbReference type="AlphaFoldDB" id="A0A538U071"/>
<protein>
    <submittedName>
        <fullName evidence="7">Sigma-70 family RNA polymerase sigma factor</fullName>
    </submittedName>
</protein>
<dbReference type="GO" id="GO:0003677">
    <property type="term" value="F:DNA binding"/>
    <property type="evidence" value="ECO:0007669"/>
    <property type="project" value="InterPro"/>
</dbReference>
<evidence type="ECO:0000259" key="5">
    <source>
        <dbReference type="Pfam" id="PF04542"/>
    </source>
</evidence>
<dbReference type="SUPFAM" id="SSF88659">
    <property type="entry name" value="Sigma3 and sigma4 domains of RNA polymerase sigma factors"/>
    <property type="match status" value="1"/>
</dbReference>
<evidence type="ECO:0000313" key="7">
    <source>
        <dbReference type="EMBL" id="TMQ69272.1"/>
    </source>
</evidence>
<name>A0A538U071_UNCEI</name>
<feature type="domain" description="RNA polymerase sigma factor 70 region 4 type 2" evidence="6">
    <location>
        <begin position="136"/>
        <end position="183"/>
    </location>
</feature>
<dbReference type="Pfam" id="PF08281">
    <property type="entry name" value="Sigma70_r4_2"/>
    <property type="match status" value="1"/>
</dbReference>
<dbReference type="InterPro" id="IPR013249">
    <property type="entry name" value="RNA_pol_sigma70_r4_t2"/>
</dbReference>
<dbReference type="InterPro" id="IPR013324">
    <property type="entry name" value="RNA_pol_sigma_r3/r4-like"/>
</dbReference>
<dbReference type="InterPro" id="IPR013325">
    <property type="entry name" value="RNA_pol_sigma_r2"/>
</dbReference>
<dbReference type="Pfam" id="PF04542">
    <property type="entry name" value="Sigma70_r2"/>
    <property type="match status" value="1"/>
</dbReference>
<dbReference type="NCBIfam" id="TIGR02937">
    <property type="entry name" value="sigma70-ECF"/>
    <property type="match status" value="1"/>
</dbReference>
<dbReference type="PANTHER" id="PTHR43133:SF51">
    <property type="entry name" value="RNA POLYMERASE SIGMA FACTOR"/>
    <property type="match status" value="1"/>
</dbReference>
<dbReference type="Proteomes" id="UP000319836">
    <property type="component" value="Unassembled WGS sequence"/>
</dbReference>
<feature type="domain" description="RNA polymerase sigma-70 region 2" evidence="5">
    <location>
        <begin position="28"/>
        <end position="94"/>
    </location>
</feature>
<dbReference type="PANTHER" id="PTHR43133">
    <property type="entry name" value="RNA POLYMERASE ECF-TYPE SIGMA FACTO"/>
    <property type="match status" value="1"/>
</dbReference>
<dbReference type="EMBL" id="VBPA01000317">
    <property type="protein sequence ID" value="TMQ69272.1"/>
    <property type="molecule type" value="Genomic_DNA"/>
</dbReference>
<dbReference type="InterPro" id="IPR039425">
    <property type="entry name" value="RNA_pol_sigma-70-like"/>
</dbReference>
<reference evidence="7 8" key="1">
    <citation type="journal article" date="2019" name="Nat. Microbiol.">
        <title>Mediterranean grassland soil C-N compound turnover is dependent on rainfall and depth, and is mediated by genomically divergent microorganisms.</title>
        <authorList>
            <person name="Diamond S."/>
            <person name="Andeer P.F."/>
            <person name="Li Z."/>
            <person name="Crits-Christoph A."/>
            <person name="Burstein D."/>
            <person name="Anantharaman K."/>
            <person name="Lane K.R."/>
            <person name="Thomas B.C."/>
            <person name="Pan C."/>
            <person name="Northen T.R."/>
            <person name="Banfield J.F."/>
        </authorList>
    </citation>
    <scope>NUCLEOTIDE SEQUENCE [LARGE SCALE GENOMIC DNA]</scope>
    <source>
        <strain evidence="7">WS_10</strain>
    </source>
</reference>
<keyword evidence="3" id="KW-0731">Sigma factor</keyword>
<dbReference type="SUPFAM" id="SSF88946">
    <property type="entry name" value="Sigma2 domain of RNA polymerase sigma factors"/>
    <property type="match status" value="1"/>
</dbReference>
<keyword evidence="2" id="KW-0805">Transcription regulation</keyword>
<comment type="similarity">
    <text evidence="1">Belongs to the sigma-70 factor family. ECF subfamily.</text>
</comment>
<sequence length="206" mass="23799">MSVDYKGAPDEDLVHLAQAGDTRAFDELVRRYQDKVYRLSFKILRHEDDAAEALQDAFLSAFRGIKNFKVESTFSTWLYRIATNAALMKYRKRRDGHVSLEQSQSNDEDAEALQLPDWTTQPLKDLLDSETREVMEEGVEKLPDELRTVFVLRDVEELSNAEVADILDLTVAAVKSRLHRARILLRDRLSRYFADKLKRSRGHLAD</sequence>
<gene>
    <name evidence="7" type="ORF">E6K80_12280</name>
</gene>
<accession>A0A538U071</accession>
<dbReference type="InterPro" id="IPR014284">
    <property type="entry name" value="RNA_pol_sigma-70_dom"/>
</dbReference>
<evidence type="ECO:0000256" key="3">
    <source>
        <dbReference type="ARBA" id="ARBA00023082"/>
    </source>
</evidence>
<organism evidence="7 8">
    <name type="scientific">Eiseniibacteriota bacterium</name>
    <dbReference type="NCBI Taxonomy" id="2212470"/>
    <lineage>
        <taxon>Bacteria</taxon>
        <taxon>Candidatus Eiseniibacteriota</taxon>
    </lineage>
</organism>
<dbReference type="Gene3D" id="1.10.1740.10">
    <property type="match status" value="1"/>
</dbReference>
<evidence type="ECO:0000256" key="2">
    <source>
        <dbReference type="ARBA" id="ARBA00023015"/>
    </source>
</evidence>
<dbReference type="InterPro" id="IPR007627">
    <property type="entry name" value="RNA_pol_sigma70_r2"/>
</dbReference>
<dbReference type="Gene3D" id="1.10.10.10">
    <property type="entry name" value="Winged helix-like DNA-binding domain superfamily/Winged helix DNA-binding domain"/>
    <property type="match status" value="1"/>
</dbReference>
<comment type="caution">
    <text evidence="7">The sequence shown here is derived from an EMBL/GenBank/DDBJ whole genome shotgun (WGS) entry which is preliminary data.</text>
</comment>
<evidence type="ECO:0000256" key="4">
    <source>
        <dbReference type="ARBA" id="ARBA00023163"/>
    </source>
</evidence>
<dbReference type="InterPro" id="IPR036388">
    <property type="entry name" value="WH-like_DNA-bd_sf"/>
</dbReference>
<proteinExistence type="inferred from homology"/>
<dbReference type="GO" id="GO:0016987">
    <property type="term" value="F:sigma factor activity"/>
    <property type="evidence" value="ECO:0007669"/>
    <property type="project" value="UniProtKB-KW"/>
</dbReference>
<dbReference type="GO" id="GO:0006352">
    <property type="term" value="P:DNA-templated transcription initiation"/>
    <property type="evidence" value="ECO:0007669"/>
    <property type="project" value="InterPro"/>
</dbReference>
<evidence type="ECO:0000313" key="8">
    <source>
        <dbReference type="Proteomes" id="UP000319836"/>
    </source>
</evidence>